<keyword evidence="2" id="KW-0472">Membrane</keyword>
<dbReference type="Pfam" id="PF03407">
    <property type="entry name" value="Nucleotid_trans"/>
    <property type="match status" value="1"/>
</dbReference>
<dbReference type="Proteomes" id="UP001465755">
    <property type="component" value="Unassembled WGS sequence"/>
</dbReference>
<evidence type="ECO:0000256" key="2">
    <source>
        <dbReference type="SAM" id="Phobius"/>
    </source>
</evidence>
<dbReference type="EMBL" id="JALJOQ010000128">
    <property type="protein sequence ID" value="KAK9795512.1"/>
    <property type="molecule type" value="Genomic_DNA"/>
</dbReference>
<evidence type="ECO:0000259" key="3">
    <source>
        <dbReference type="Pfam" id="PF03407"/>
    </source>
</evidence>
<feature type="region of interest" description="Disordered" evidence="1">
    <location>
        <begin position="83"/>
        <end position="149"/>
    </location>
</feature>
<keyword evidence="2" id="KW-1133">Transmembrane helix</keyword>
<feature type="domain" description="Nucleotide-diphospho-sugar transferase" evidence="3">
    <location>
        <begin position="374"/>
        <end position="596"/>
    </location>
</feature>
<dbReference type="InterPro" id="IPR053250">
    <property type="entry name" value="Glycosyltransferase_77"/>
</dbReference>
<dbReference type="GO" id="GO:0052325">
    <property type="term" value="P:cell wall pectin biosynthetic process"/>
    <property type="evidence" value="ECO:0007669"/>
    <property type="project" value="TreeGrafter"/>
</dbReference>
<dbReference type="PANTHER" id="PTHR46936:SF1">
    <property type="entry name" value="ARABINOSYLTRANSFERASE XEG113"/>
    <property type="match status" value="1"/>
</dbReference>
<accession>A0AAW1NUV8</accession>
<dbReference type="AlphaFoldDB" id="A0AAW1NUV8"/>
<protein>
    <recommendedName>
        <fullName evidence="3">Nucleotide-diphospho-sugar transferase domain-containing protein</fullName>
    </recommendedName>
</protein>
<feature type="compositionally biased region" description="Low complexity" evidence="1">
    <location>
        <begin position="123"/>
        <end position="136"/>
    </location>
</feature>
<feature type="compositionally biased region" description="Basic and acidic residues" evidence="1">
    <location>
        <begin position="306"/>
        <end position="319"/>
    </location>
</feature>
<sequence>MRRARGNFGVGARGSTQRRAIVVGIFALGLVSVCILGYVLQQPVLQVYWAVYARLYPLKDQPSSTSGLKVTSKLGSFARDRALEQKEQGGARGSKISDAELTSLTKPKQGKEEEETTKKLNRAAQEAAAKQAASEKPNQKPPTKGDLEGALNGKLLTVSDSGEVGQTSDKSSAKAAAVLKKQDWPQDQGKQEQVLRAAAQETAAHIQAEEERAQWDKVVAQKAMREEELERNIMDMNQASKEGAAADGKGKAKKAAEKERAADKSLLGQLLGSETLAQNAEAKLASAQALPGFSAAANTKSGGEALAKEQKAAETKEPMNPHQPDWTGKPKDYALTKERAQAVARDNVVMVTWANWHYLDFVLNWVQHVQETGVQAFLVGAMDDTLLETLVKRGIPAFAMQSGLSKDDFGWGSPTFHKMGRQKIALIQTFTRMGLDILVSDVDTVWMRNPLDFMGAYREADVLTSSDHLRPTSSDGALEHWPEAGSAANIGIMLFRSSALPLAEEWNRLLEADDNYWDQNCFNDLMKRGAIPDPARPDRLFKGYDGKLRFGILPVATFASGHTFFVQRLAERVGLDAFVTHATFQFSGTPGKRHRMRERSLWDVDPPEYYDPPGGLLLFDMHTEGLIEVSAPDGWQQDLALKKLDPLAGHFKLINAQLTQIRQALALATILDRTLVIPELWCGADRYWAPHGGIIPGSSLHLPFPCPLDHVLDLEHMVKTDLPEDAYGPMIGFREYSLMEKRQMPKEVRDDVFEVHVCDVANTPGCLNKTSTLVAADRSARIPPDMNDAELRALLKGAAQHKVLKFTDVRPAFSNFKDPTDLERFERRTRLFNSLWCCVIAPTPGAPGHVWYDLWWDRIPHTDRHLRKIEKPWEPSLGP</sequence>
<feature type="transmembrane region" description="Helical" evidence="2">
    <location>
        <begin position="20"/>
        <end position="40"/>
    </location>
</feature>
<gene>
    <name evidence="4" type="ORF">WJX73_001921</name>
</gene>
<comment type="caution">
    <text evidence="4">The sequence shown here is derived from an EMBL/GenBank/DDBJ whole genome shotgun (WGS) entry which is preliminary data.</text>
</comment>
<dbReference type="GO" id="GO:0052636">
    <property type="term" value="F:arabinosyltransferase activity"/>
    <property type="evidence" value="ECO:0007669"/>
    <property type="project" value="TreeGrafter"/>
</dbReference>
<evidence type="ECO:0000313" key="5">
    <source>
        <dbReference type="Proteomes" id="UP001465755"/>
    </source>
</evidence>
<evidence type="ECO:0000256" key="1">
    <source>
        <dbReference type="SAM" id="MobiDB-lite"/>
    </source>
</evidence>
<feature type="region of interest" description="Disordered" evidence="1">
    <location>
        <begin position="300"/>
        <end position="330"/>
    </location>
</feature>
<reference evidence="4 5" key="1">
    <citation type="journal article" date="2024" name="Nat. Commun.">
        <title>Phylogenomics reveals the evolutionary origins of lichenization in chlorophyte algae.</title>
        <authorList>
            <person name="Puginier C."/>
            <person name="Libourel C."/>
            <person name="Otte J."/>
            <person name="Skaloud P."/>
            <person name="Haon M."/>
            <person name="Grisel S."/>
            <person name="Petersen M."/>
            <person name="Berrin J.G."/>
            <person name="Delaux P.M."/>
            <person name="Dal Grande F."/>
            <person name="Keller J."/>
        </authorList>
    </citation>
    <scope>NUCLEOTIDE SEQUENCE [LARGE SCALE GENOMIC DNA]</scope>
    <source>
        <strain evidence="4 5">SAG 2036</strain>
    </source>
</reference>
<keyword evidence="2" id="KW-0812">Transmembrane</keyword>
<name>A0AAW1NUV8_9CHLO</name>
<organism evidence="4 5">
    <name type="scientific">Symbiochloris irregularis</name>
    <dbReference type="NCBI Taxonomy" id="706552"/>
    <lineage>
        <taxon>Eukaryota</taxon>
        <taxon>Viridiplantae</taxon>
        <taxon>Chlorophyta</taxon>
        <taxon>core chlorophytes</taxon>
        <taxon>Trebouxiophyceae</taxon>
        <taxon>Trebouxiales</taxon>
        <taxon>Trebouxiaceae</taxon>
        <taxon>Symbiochloris</taxon>
    </lineage>
</organism>
<dbReference type="InterPro" id="IPR005069">
    <property type="entry name" value="Nucl-diP-sugar_transferase"/>
</dbReference>
<dbReference type="PANTHER" id="PTHR46936">
    <property type="entry name" value="ARABINOSYLTRANSFERASE XEG113"/>
    <property type="match status" value="1"/>
</dbReference>
<proteinExistence type="predicted"/>
<dbReference type="GO" id="GO:0005794">
    <property type="term" value="C:Golgi apparatus"/>
    <property type="evidence" value="ECO:0007669"/>
    <property type="project" value="TreeGrafter"/>
</dbReference>
<keyword evidence="5" id="KW-1185">Reference proteome</keyword>
<evidence type="ECO:0000313" key="4">
    <source>
        <dbReference type="EMBL" id="KAK9795512.1"/>
    </source>
</evidence>